<evidence type="ECO:0000313" key="4">
    <source>
        <dbReference type="Proteomes" id="UP000325440"/>
    </source>
</evidence>
<feature type="compositionally biased region" description="Polar residues" evidence="1">
    <location>
        <begin position="69"/>
        <end position="83"/>
    </location>
</feature>
<evidence type="ECO:0000259" key="2">
    <source>
        <dbReference type="SMART" id="SM00596"/>
    </source>
</evidence>
<dbReference type="SMART" id="SM00596">
    <property type="entry name" value="PRE_C2HC"/>
    <property type="match status" value="1"/>
</dbReference>
<dbReference type="AlphaFoldDB" id="A0A5E4NQX7"/>
<name>A0A5E4NQX7_9HEMI</name>
<gene>
    <name evidence="3" type="ORF">CINCED_3A015470</name>
</gene>
<evidence type="ECO:0000256" key="1">
    <source>
        <dbReference type="SAM" id="MobiDB-lite"/>
    </source>
</evidence>
<protein>
    <submittedName>
        <fullName evidence="3">Pre-C2HC domain</fullName>
    </submittedName>
</protein>
<evidence type="ECO:0000313" key="3">
    <source>
        <dbReference type="EMBL" id="VVC46391.1"/>
    </source>
</evidence>
<organism evidence="3 4">
    <name type="scientific">Cinara cedri</name>
    <dbReference type="NCBI Taxonomy" id="506608"/>
    <lineage>
        <taxon>Eukaryota</taxon>
        <taxon>Metazoa</taxon>
        <taxon>Ecdysozoa</taxon>
        <taxon>Arthropoda</taxon>
        <taxon>Hexapoda</taxon>
        <taxon>Insecta</taxon>
        <taxon>Pterygota</taxon>
        <taxon>Neoptera</taxon>
        <taxon>Paraneoptera</taxon>
        <taxon>Hemiptera</taxon>
        <taxon>Sternorrhyncha</taxon>
        <taxon>Aphidomorpha</taxon>
        <taxon>Aphidoidea</taxon>
        <taxon>Aphididae</taxon>
        <taxon>Lachninae</taxon>
        <taxon>Cinara</taxon>
    </lineage>
</organism>
<dbReference type="OrthoDB" id="6624230at2759"/>
<dbReference type="Pfam" id="PF07530">
    <property type="entry name" value="PRE_C2HC"/>
    <property type="match status" value="1"/>
</dbReference>
<sequence length="293" mass="33159">MSNKSPLLRKTDKQKPLVPPITIINQNSIISKDGSPSTAPTPSDDDNILDWSTPWSTKTTKMKKNNLNSPTGTSPNHKHSISTYTSKNRFSPLAQNNDDVQMETDTSINISQTKLLLPLPIFIKTVIVQFNLFCESIKQLTQPDGFLCKSSENGLKLNTYTTDSYRKTIKFLKEKKSTFTHINSKEELNSKGFTVRNIINVLHYQTKKTLPLFFVDLEPSPSNKDIFTKDTLVYTKIKIEEPRPRCNLIQCKRCQSCGYSQAYCNHQPRCVKCGDNHLSSECKKDKDSPATCA</sequence>
<dbReference type="EMBL" id="CABPRJ010002489">
    <property type="protein sequence ID" value="VVC46391.1"/>
    <property type="molecule type" value="Genomic_DNA"/>
</dbReference>
<dbReference type="Proteomes" id="UP000325440">
    <property type="component" value="Unassembled WGS sequence"/>
</dbReference>
<keyword evidence="4" id="KW-1185">Reference proteome</keyword>
<feature type="domain" description="Pre-C2HC" evidence="2">
    <location>
        <begin position="181"/>
        <end position="249"/>
    </location>
</feature>
<accession>A0A5E4NQX7</accession>
<dbReference type="InterPro" id="IPR006579">
    <property type="entry name" value="Pre_C2HC_dom"/>
</dbReference>
<feature type="region of interest" description="Disordered" evidence="1">
    <location>
        <begin position="1"/>
        <end position="83"/>
    </location>
</feature>
<reference evidence="3 4" key="1">
    <citation type="submission" date="2019-08" db="EMBL/GenBank/DDBJ databases">
        <authorList>
            <person name="Alioto T."/>
            <person name="Alioto T."/>
            <person name="Gomez Garrido J."/>
        </authorList>
    </citation>
    <scope>NUCLEOTIDE SEQUENCE [LARGE SCALE GENOMIC DNA]</scope>
</reference>
<proteinExistence type="predicted"/>
<feature type="compositionally biased region" description="Polar residues" evidence="1">
    <location>
        <begin position="23"/>
        <end position="41"/>
    </location>
</feature>